<dbReference type="SMART" id="SM00248">
    <property type="entry name" value="ANK"/>
    <property type="match status" value="4"/>
</dbReference>
<gene>
    <name evidence="4" type="ORF">CCMP2556_LOCUS19063</name>
</gene>
<feature type="repeat" description="ANK" evidence="3">
    <location>
        <begin position="142"/>
        <end position="174"/>
    </location>
</feature>
<dbReference type="Proteomes" id="UP001642484">
    <property type="component" value="Unassembled WGS sequence"/>
</dbReference>
<feature type="repeat" description="ANK" evidence="3">
    <location>
        <begin position="208"/>
        <end position="233"/>
    </location>
</feature>
<dbReference type="InterPro" id="IPR050889">
    <property type="entry name" value="Dendritic_Spine_Reg/Scaffold"/>
</dbReference>
<dbReference type="CDD" id="cd17039">
    <property type="entry name" value="Ubl_ubiquitin_like"/>
    <property type="match status" value="1"/>
</dbReference>
<dbReference type="Gene3D" id="1.25.40.20">
    <property type="entry name" value="Ankyrin repeat-containing domain"/>
    <property type="match status" value="2"/>
</dbReference>
<evidence type="ECO:0000313" key="4">
    <source>
        <dbReference type="EMBL" id="CAK9033400.1"/>
    </source>
</evidence>
<dbReference type="PROSITE" id="PS50297">
    <property type="entry name" value="ANK_REP_REGION"/>
    <property type="match status" value="4"/>
</dbReference>
<evidence type="ECO:0000256" key="1">
    <source>
        <dbReference type="ARBA" id="ARBA00022737"/>
    </source>
</evidence>
<feature type="repeat" description="ANK" evidence="3">
    <location>
        <begin position="175"/>
        <end position="207"/>
    </location>
</feature>
<evidence type="ECO:0000256" key="3">
    <source>
        <dbReference type="PROSITE-ProRule" id="PRU00023"/>
    </source>
</evidence>
<protein>
    <submittedName>
        <fullName evidence="4">Uncharacterized protein</fullName>
    </submittedName>
</protein>
<proteinExistence type="predicted"/>
<feature type="repeat" description="ANK" evidence="3">
    <location>
        <begin position="114"/>
        <end position="141"/>
    </location>
</feature>
<dbReference type="PANTHER" id="PTHR24166">
    <property type="entry name" value="ROLLING PEBBLES, ISOFORM B"/>
    <property type="match status" value="1"/>
</dbReference>
<dbReference type="InterPro" id="IPR036770">
    <property type="entry name" value="Ankyrin_rpt-contain_sf"/>
</dbReference>
<evidence type="ECO:0000256" key="2">
    <source>
        <dbReference type="ARBA" id="ARBA00023043"/>
    </source>
</evidence>
<accession>A0ABP0L2L4</accession>
<dbReference type="InterPro" id="IPR002110">
    <property type="entry name" value="Ankyrin_rpt"/>
</dbReference>
<dbReference type="PRINTS" id="PR01415">
    <property type="entry name" value="ANKYRIN"/>
</dbReference>
<dbReference type="PROSITE" id="PS50088">
    <property type="entry name" value="ANK_REPEAT"/>
    <property type="match status" value="4"/>
</dbReference>
<keyword evidence="2 3" id="KW-0040">ANK repeat</keyword>
<organism evidence="4 5">
    <name type="scientific">Durusdinium trenchii</name>
    <dbReference type="NCBI Taxonomy" id="1381693"/>
    <lineage>
        <taxon>Eukaryota</taxon>
        <taxon>Sar</taxon>
        <taxon>Alveolata</taxon>
        <taxon>Dinophyceae</taxon>
        <taxon>Suessiales</taxon>
        <taxon>Symbiodiniaceae</taxon>
        <taxon>Durusdinium</taxon>
    </lineage>
</organism>
<dbReference type="SUPFAM" id="SSF48403">
    <property type="entry name" value="Ankyrin repeat"/>
    <property type="match status" value="1"/>
</dbReference>
<dbReference type="EMBL" id="CAXAMN010011001">
    <property type="protein sequence ID" value="CAK9033400.1"/>
    <property type="molecule type" value="Genomic_DNA"/>
</dbReference>
<sequence>MQVTALSGTTVAQLDEEQLHCMVESGKAVRDLKQLLSAEVGCSRFRQRLFSDGIGELPDDMPLRSLPSIQLVVLPFCAFDEAAEEELRRNCKDNNAMAIERLLQAPQEPNGGGLFLAVEEGHLEAVRLLLEAGADKDAARIDGATGLIIAAQDGHLEVVRILLEAGADKDSAMTYGTTALFIAAQNGHLEVVRLLLEAGADKDAATTDGTTALQIASQNGHMEVQELLLPGGF</sequence>
<comment type="caution">
    <text evidence="4">The sequence shown here is derived from an EMBL/GenBank/DDBJ whole genome shotgun (WGS) entry which is preliminary data.</text>
</comment>
<reference evidence="4 5" key="1">
    <citation type="submission" date="2024-02" db="EMBL/GenBank/DDBJ databases">
        <authorList>
            <person name="Chen Y."/>
            <person name="Shah S."/>
            <person name="Dougan E. K."/>
            <person name="Thang M."/>
            <person name="Chan C."/>
        </authorList>
    </citation>
    <scope>NUCLEOTIDE SEQUENCE [LARGE SCALE GENOMIC DNA]</scope>
</reference>
<evidence type="ECO:0000313" key="5">
    <source>
        <dbReference type="Proteomes" id="UP001642484"/>
    </source>
</evidence>
<dbReference type="Pfam" id="PF00023">
    <property type="entry name" value="Ank"/>
    <property type="match status" value="1"/>
</dbReference>
<keyword evidence="5" id="KW-1185">Reference proteome</keyword>
<dbReference type="Pfam" id="PF12796">
    <property type="entry name" value="Ank_2"/>
    <property type="match status" value="1"/>
</dbReference>
<name>A0ABP0L2L4_9DINO</name>
<keyword evidence="1" id="KW-0677">Repeat</keyword>
<dbReference type="PANTHER" id="PTHR24166:SF48">
    <property type="entry name" value="PROTEIN VAPYRIN"/>
    <property type="match status" value="1"/>
</dbReference>